<dbReference type="InterPro" id="IPR050113">
    <property type="entry name" value="Ub_conjugating_enzyme"/>
</dbReference>
<dbReference type="Pfam" id="PF00179">
    <property type="entry name" value="UQ_con"/>
    <property type="match status" value="1"/>
</dbReference>
<dbReference type="InterPro" id="IPR016135">
    <property type="entry name" value="UBQ-conjugating_enzyme/RWD"/>
</dbReference>
<feature type="domain" description="UBC core" evidence="2">
    <location>
        <begin position="4"/>
        <end position="149"/>
    </location>
</feature>
<dbReference type="EMBL" id="MPUH01000205">
    <property type="protein sequence ID" value="OMJ86430.1"/>
    <property type="molecule type" value="Genomic_DNA"/>
</dbReference>
<accession>A0A1R2CBT7</accession>
<dbReference type="PROSITE" id="PS50127">
    <property type="entry name" value="UBC_2"/>
    <property type="match status" value="1"/>
</dbReference>
<evidence type="ECO:0000256" key="1">
    <source>
        <dbReference type="SAM" id="MobiDB-lite"/>
    </source>
</evidence>
<keyword evidence="4" id="KW-1185">Reference proteome</keyword>
<organism evidence="3 4">
    <name type="scientific">Stentor coeruleus</name>
    <dbReference type="NCBI Taxonomy" id="5963"/>
    <lineage>
        <taxon>Eukaryota</taxon>
        <taxon>Sar</taxon>
        <taxon>Alveolata</taxon>
        <taxon>Ciliophora</taxon>
        <taxon>Postciliodesmatophora</taxon>
        <taxon>Heterotrichea</taxon>
        <taxon>Heterotrichida</taxon>
        <taxon>Stentoridae</taxon>
        <taxon>Stentor</taxon>
    </lineage>
</organism>
<dbReference type="SUPFAM" id="SSF54495">
    <property type="entry name" value="UBC-like"/>
    <property type="match status" value="1"/>
</dbReference>
<dbReference type="PANTHER" id="PTHR24067">
    <property type="entry name" value="UBIQUITIN-CONJUGATING ENZYME E2"/>
    <property type="match status" value="1"/>
</dbReference>
<dbReference type="OrthoDB" id="406833at2759"/>
<protein>
    <recommendedName>
        <fullName evidence="2">UBC core domain-containing protein</fullName>
    </recommendedName>
</protein>
<evidence type="ECO:0000259" key="2">
    <source>
        <dbReference type="PROSITE" id="PS50127"/>
    </source>
</evidence>
<reference evidence="3 4" key="1">
    <citation type="submission" date="2016-11" db="EMBL/GenBank/DDBJ databases">
        <title>The macronuclear genome of Stentor coeruleus: a giant cell with tiny introns.</title>
        <authorList>
            <person name="Slabodnick M."/>
            <person name="Ruby J.G."/>
            <person name="Reiff S.B."/>
            <person name="Swart E.C."/>
            <person name="Gosai S."/>
            <person name="Prabakaran S."/>
            <person name="Witkowska E."/>
            <person name="Larue G.E."/>
            <person name="Fisher S."/>
            <person name="Freeman R.M."/>
            <person name="Gunawardena J."/>
            <person name="Chu W."/>
            <person name="Stover N.A."/>
            <person name="Gregory B.D."/>
            <person name="Nowacki M."/>
            <person name="Derisi J."/>
            <person name="Roy S.W."/>
            <person name="Marshall W.F."/>
            <person name="Sood P."/>
        </authorList>
    </citation>
    <scope>NUCLEOTIDE SEQUENCE [LARGE SCALE GENOMIC DNA]</scope>
    <source>
        <strain evidence="3">WM001</strain>
    </source>
</reference>
<feature type="compositionally biased region" description="Basic and acidic residues" evidence="1">
    <location>
        <begin position="122"/>
        <end position="149"/>
    </location>
</feature>
<dbReference type="Gene3D" id="3.10.110.10">
    <property type="entry name" value="Ubiquitin Conjugating Enzyme"/>
    <property type="match status" value="1"/>
</dbReference>
<sequence>MRSRACRRLEKELVQIKRDHSSFEVIPSEDEELKWRVIFSAPEDCIYTGEKYALNFTFDDTYPVESPEVVFVGKPPVHEHVYSNGFICLSSLHSGWRPSFTVASTVLSIISMLASAKNKKKPKDDKEVVRTTKGQRSKDQSWEFHDETC</sequence>
<dbReference type="InterPro" id="IPR000608">
    <property type="entry name" value="UBC"/>
</dbReference>
<gene>
    <name evidence="3" type="ORF">SteCoe_12009</name>
</gene>
<dbReference type="AlphaFoldDB" id="A0A1R2CBT7"/>
<dbReference type="Proteomes" id="UP000187209">
    <property type="component" value="Unassembled WGS sequence"/>
</dbReference>
<name>A0A1R2CBT7_9CILI</name>
<dbReference type="CDD" id="cd23808">
    <property type="entry name" value="UBCc_UBE2W"/>
    <property type="match status" value="1"/>
</dbReference>
<feature type="region of interest" description="Disordered" evidence="1">
    <location>
        <begin position="121"/>
        <end position="149"/>
    </location>
</feature>
<proteinExistence type="predicted"/>
<comment type="caution">
    <text evidence="3">The sequence shown here is derived from an EMBL/GenBank/DDBJ whole genome shotgun (WGS) entry which is preliminary data.</text>
</comment>
<evidence type="ECO:0000313" key="3">
    <source>
        <dbReference type="EMBL" id="OMJ86430.1"/>
    </source>
</evidence>
<evidence type="ECO:0000313" key="4">
    <source>
        <dbReference type="Proteomes" id="UP000187209"/>
    </source>
</evidence>
<dbReference type="SMART" id="SM00212">
    <property type="entry name" value="UBCc"/>
    <property type="match status" value="1"/>
</dbReference>